<dbReference type="RefSeq" id="WP_039250626.1">
    <property type="nucleotide sequence ID" value="NZ_JDRX01000028.1"/>
</dbReference>
<feature type="signal peptide" evidence="3">
    <location>
        <begin position="1"/>
        <end position="19"/>
    </location>
</feature>
<dbReference type="AlphaFoldDB" id="A0AA88ZNG2"/>
<dbReference type="Proteomes" id="UP000030016">
    <property type="component" value="Unassembled WGS sequence"/>
</dbReference>
<comment type="caution">
    <text evidence="4">The sequence shown here is derived from an EMBL/GenBank/DDBJ whole genome shotgun (WGS) entry which is preliminary data.</text>
</comment>
<keyword evidence="3" id="KW-0732">Signal</keyword>
<dbReference type="PROSITE" id="PS51257">
    <property type="entry name" value="PROKAR_LIPOPROTEIN"/>
    <property type="match status" value="1"/>
</dbReference>
<feature type="coiled-coil region" evidence="1">
    <location>
        <begin position="93"/>
        <end position="195"/>
    </location>
</feature>
<dbReference type="EMBL" id="JDRX01000028">
    <property type="protein sequence ID" value="KGN00862.1"/>
    <property type="molecule type" value="Genomic_DNA"/>
</dbReference>
<name>A0AA88ZNG2_CLONO</name>
<evidence type="ECO:0000313" key="4">
    <source>
        <dbReference type="EMBL" id="KGN00862.1"/>
    </source>
</evidence>
<evidence type="ECO:0000256" key="2">
    <source>
        <dbReference type="SAM" id="MobiDB-lite"/>
    </source>
</evidence>
<feature type="region of interest" description="Disordered" evidence="2">
    <location>
        <begin position="32"/>
        <end position="67"/>
    </location>
</feature>
<protein>
    <recommendedName>
        <fullName evidence="6">Lipoprotein</fullName>
    </recommendedName>
</protein>
<evidence type="ECO:0008006" key="6">
    <source>
        <dbReference type="Google" id="ProtNLM"/>
    </source>
</evidence>
<organism evidence="4 5">
    <name type="scientific">Clostridium novyi A str. 4570</name>
    <dbReference type="NCBI Taxonomy" id="1444290"/>
    <lineage>
        <taxon>Bacteria</taxon>
        <taxon>Bacillati</taxon>
        <taxon>Bacillota</taxon>
        <taxon>Clostridia</taxon>
        <taxon>Eubacteriales</taxon>
        <taxon>Clostridiaceae</taxon>
        <taxon>Clostridium</taxon>
    </lineage>
</organism>
<feature type="compositionally biased region" description="Low complexity" evidence="2">
    <location>
        <begin position="42"/>
        <end position="59"/>
    </location>
</feature>
<evidence type="ECO:0000313" key="5">
    <source>
        <dbReference type="Proteomes" id="UP000030016"/>
    </source>
</evidence>
<keyword evidence="1" id="KW-0175">Coiled coil</keyword>
<evidence type="ECO:0000256" key="1">
    <source>
        <dbReference type="SAM" id="Coils"/>
    </source>
</evidence>
<proteinExistence type="predicted"/>
<accession>A0AA88ZNG2</accession>
<sequence length="238" mass="27056">MKKVISVLITLCISAVALVGCGNKENDKNKDLDIAKRKIEQNASNSGNSMSTGGSSGPSIVTSNNSNSEAVKKLNDFENTIKENNELLKSAYKDKIEAEKSAMELRINEKLQLDLEKLKLGMDKNLKKDATLEDKNKKQTELKDKYKEELDKQRKLYEDKKNNLKKIFEDYNNKIKEAEGKRDSVIQAMNSAEKTSKENVDVDSQKKEKEASIAEFKKYKDSINEVVKWRNGELKKIK</sequence>
<evidence type="ECO:0000256" key="3">
    <source>
        <dbReference type="SAM" id="SignalP"/>
    </source>
</evidence>
<feature type="chain" id="PRO_5041668088" description="Lipoprotein" evidence="3">
    <location>
        <begin position="20"/>
        <end position="238"/>
    </location>
</feature>
<gene>
    <name evidence="4" type="ORF">Z969_09305</name>
</gene>
<reference evidence="4 5" key="1">
    <citation type="submission" date="2014-01" db="EMBL/GenBank/DDBJ databases">
        <title>Plasmidome dynamics in the species complex Clostridium novyi sensu lato converts strains of independent lineages into distinctly different pathogens.</title>
        <authorList>
            <person name="Skarin H."/>
            <person name="Segerman B."/>
        </authorList>
    </citation>
    <scope>NUCLEOTIDE SEQUENCE [LARGE SCALE GENOMIC DNA]</scope>
    <source>
        <strain evidence="4 5">4570</strain>
    </source>
</reference>